<feature type="signal peptide" evidence="1">
    <location>
        <begin position="1"/>
        <end position="21"/>
    </location>
</feature>
<dbReference type="Gene3D" id="1.20.120.1620">
    <property type="match status" value="1"/>
</dbReference>
<evidence type="ECO:0000313" key="3">
    <source>
        <dbReference type="Proteomes" id="UP000067320"/>
    </source>
</evidence>
<evidence type="ECO:0000313" key="2">
    <source>
        <dbReference type="EMBL" id="ALB61087.1"/>
    </source>
</evidence>
<dbReference type="InterPro" id="IPR038314">
    <property type="entry name" value="T6SS_sf"/>
</dbReference>
<keyword evidence="1" id="KW-0732">Signal</keyword>
<dbReference type="Proteomes" id="UP000067320">
    <property type="component" value="Chromosome"/>
</dbReference>
<evidence type="ECO:0000256" key="1">
    <source>
        <dbReference type="SAM" id="SignalP"/>
    </source>
</evidence>
<proteinExistence type="predicted"/>
<keyword evidence="3" id="KW-1185">Reference proteome</keyword>
<protein>
    <submittedName>
        <fullName evidence="2">Type VI secretion protein</fullName>
    </submittedName>
</protein>
<dbReference type="EMBL" id="CP012264">
    <property type="protein sequence ID" value="ALB61087.1"/>
    <property type="molecule type" value="Genomic_DNA"/>
</dbReference>
<dbReference type="RefSeq" id="WP_032984500.1">
    <property type="nucleotide sequence ID" value="NZ_CAKW01000090.1"/>
</dbReference>
<reference evidence="3" key="1">
    <citation type="submission" date="2015-07" db="EMBL/GenBank/DDBJ databases">
        <authorList>
            <person name="Moine D."/>
            <person name="Kassam M."/>
        </authorList>
    </citation>
    <scope>NUCLEOTIDE SEQUENCE [LARGE SCALE GENOMIC DNA]</scope>
    <source>
        <strain evidence="3">LMG 26250</strain>
    </source>
</reference>
<gene>
    <name evidence="2" type="ORF">AFK62_00445</name>
</gene>
<feature type="chain" id="PRO_5045153637" evidence="1">
    <location>
        <begin position="22"/>
        <end position="122"/>
    </location>
</feature>
<sequence length="122" mass="13556">MSPKIRYCFAVAFLISSQTMARTTEYSPEEYLKNYALSTCIAQGYQSKEVKNDAAAAASGYLEFGDYSIEAHTAVVELGKTFLDKKYGSQSGEPMTLAKCIDFVHSDELATLIRRYKGQPDN</sequence>
<reference evidence="3" key="2">
    <citation type="submission" date="2015-09" db="EMBL/GenBank/DDBJ databases">
        <title>Cronobacter genome sequencing and assembly.</title>
        <authorList>
            <person name="Descombes P."/>
            <person name="Baert L."/>
            <person name="Ngom-Bru C."/>
            <person name="Barretto C."/>
        </authorList>
    </citation>
    <scope>NUCLEOTIDE SEQUENCE [LARGE SCALE GENOMIC DNA]</scope>
    <source>
        <strain evidence="3">LMG 26250</strain>
    </source>
</reference>
<dbReference type="Pfam" id="PF16695">
    <property type="entry name" value="Tai4"/>
    <property type="match status" value="1"/>
</dbReference>
<reference evidence="2 3" key="3">
    <citation type="journal article" date="2016" name="Genome Announc.">
        <title>Fully Closed Genome Sequences of Five Type Strains of the Genus Cronobacter and One Cronobacter sakazakii Strain.</title>
        <authorList>
            <person name="Moine D."/>
            <person name="Kassam M."/>
            <person name="Baert L."/>
            <person name="Tang Y."/>
            <person name="Barretto C."/>
            <person name="Ngom Bru C."/>
            <person name="Klijn A."/>
            <person name="Descombes P."/>
        </authorList>
    </citation>
    <scope>NUCLEOTIDE SEQUENCE [LARGE SCALE GENOMIC DNA]</scope>
    <source>
        <strain evidence="2 3">LMG 26250</strain>
    </source>
</reference>
<dbReference type="InterPro" id="IPR032032">
    <property type="entry name" value="Tai4"/>
</dbReference>
<name>A0ABM5V7W2_9ENTR</name>
<organism evidence="2 3">
    <name type="scientific">Cronobacter condimenti 1330</name>
    <dbReference type="NCBI Taxonomy" id="1073999"/>
    <lineage>
        <taxon>Bacteria</taxon>
        <taxon>Pseudomonadati</taxon>
        <taxon>Pseudomonadota</taxon>
        <taxon>Gammaproteobacteria</taxon>
        <taxon>Enterobacterales</taxon>
        <taxon>Enterobacteriaceae</taxon>
        <taxon>Cronobacter</taxon>
    </lineage>
</organism>
<accession>A0ABM5V7W2</accession>